<feature type="chain" id="PRO_5040367544" evidence="2">
    <location>
        <begin position="27"/>
        <end position="242"/>
    </location>
</feature>
<evidence type="ECO:0000313" key="4">
    <source>
        <dbReference type="EMBL" id="CAG8604192.1"/>
    </source>
</evidence>
<feature type="signal peptide" evidence="2">
    <location>
        <begin position="1"/>
        <end position="26"/>
    </location>
</feature>
<accession>A0A9N9GEA1</accession>
<protein>
    <submittedName>
        <fullName evidence="4">11353_t:CDS:1</fullName>
    </submittedName>
</protein>
<keyword evidence="5" id="KW-1185">Reference proteome</keyword>
<dbReference type="Pfam" id="PF10342">
    <property type="entry name" value="Kre9_KNH"/>
    <property type="match status" value="1"/>
</dbReference>
<gene>
    <name evidence="4" type="ORF">ALEPTO_LOCUS8278</name>
</gene>
<evidence type="ECO:0000259" key="3">
    <source>
        <dbReference type="Pfam" id="PF10342"/>
    </source>
</evidence>
<evidence type="ECO:0000256" key="2">
    <source>
        <dbReference type="SAM" id="SignalP"/>
    </source>
</evidence>
<organism evidence="4 5">
    <name type="scientific">Ambispora leptoticha</name>
    <dbReference type="NCBI Taxonomy" id="144679"/>
    <lineage>
        <taxon>Eukaryota</taxon>
        <taxon>Fungi</taxon>
        <taxon>Fungi incertae sedis</taxon>
        <taxon>Mucoromycota</taxon>
        <taxon>Glomeromycotina</taxon>
        <taxon>Glomeromycetes</taxon>
        <taxon>Archaeosporales</taxon>
        <taxon>Ambisporaceae</taxon>
        <taxon>Ambispora</taxon>
    </lineage>
</organism>
<evidence type="ECO:0000313" key="5">
    <source>
        <dbReference type="Proteomes" id="UP000789508"/>
    </source>
</evidence>
<sequence>MYFDKSYAHIFTTLLLLIALTIRIDASPAPGPPDGGTVWNSGDQVTIAWTENKVSPLISDMSGINVQLMTGGDLSQVPLADIATGLSTNTTSVSWTVPSLSSLGYPAGKIYFIMFSDSAKAGSGVSWSTRFTILDGKTPVVTYNPSASFTITKSGGSSPTDGTTTVIVTATPNDTTTTTSTSTSSISIVTITTGLDTPTQSSAFTVQTGIPIQQNSSVQIQPNMHVINIALTLLLLFASGWG</sequence>
<dbReference type="EMBL" id="CAJVPS010004471">
    <property type="protein sequence ID" value="CAG8604192.1"/>
    <property type="molecule type" value="Genomic_DNA"/>
</dbReference>
<evidence type="ECO:0000256" key="1">
    <source>
        <dbReference type="ARBA" id="ARBA00022729"/>
    </source>
</evidence>
<keyword evidence="1 2" id="KW-0732">Signal</keyword>
<name>A0A9N9GEA1_9GLOM</name>
<proteinExistence type="predicted"/>
<dbReference type="Proteomes" id="UP000789508">
    <property type="component" value="Unassembled WGS sequence"/>
</dbReference>
<dbReference type="InterPro" id="IPR018466">
    <property type="entry name" value="Kre9/Knh1-like_N"/>
</dbReference>
<reference evidence="4" key="1">
    <citation type="submission" date="2021-06" db="EMBL/GenBank/DDBJ databases">
        <authorList>
            <person name="Kallberg Y."/>
            <person name="Tangrot J."/>
            <person name="Rosling A."/>
        </authorList>
    </citation>
    <scope>NUCLEOTIDE SEQUENCE</scope>
    <source>
        <strain evidence="4">FL130A</strain>
    </source>
</reference>
<dbReference type="OrthoDB" id="2432613at2759"/>
<comment type="caution">
    <text evidence="4">The sequence shown here is derived from an EMBL/GenBank/DDBJ whole genome shotgun (WGS) entry which is preliminary data.</text>
</comment>
<feature type="domain" description="Yeast cell wall synthesis Kre9/Knh1-like N-terminal" evidence="3">
    <location>
        <begin position="33"/>
        <end position="133"/>
    </location>
</feature>
<dbReference type="AlphaFoldDB" id="A0A9N9GEA1"/>